<name>A0ABQ6MXJ6_9STRA</name>
<evidence type="ECO:0000313" key="3">
    <source>
        <dbReference type="EMBL" id="GMI35035.1"/>
    </source>
</evidence>
<dbReference type="SUPFAM" id="SSF53223">
    <property type="entry name" value="Aminoacid dehydrogenase-like, N-terminal domain"/>
    <property type="match status" value="1"/>
</dbReference>
<sequence>MTSPLIAPLSPSLLSSTDALEFRADLLPSAAAYPDTFPLLRDLQALRLLSRSPRAPLLRARSPYDGAGGSTTLASLPLVFTVRTGGQAGTFPDDPGAVGRMFGLLRAALRAGVECLDVEAAWGEGRWGPLLAEARGEYGGTLVLGSHHVPGRLVGDGEAEELARMCGMGGQADAVKLILSCEGRATAGQALACAERAVPDRPVIAMALGIPGQHSRVLNPRFTPVTHPSLPSAAAPGQLSSEEIMAARVAAGLAPRRTYHIVGGGIPYTLSPALHQRAIDACGLPHAYVKNDVESLGDFVGSEEFKAPSFGGSSVTIPYKVEIMEHLDWVEESARELGAVNTVVAEYDKGGGRVLKGYNTDVDGIYIPVEGRLRGGEDRGGQYFLVVGAGGAARAAVYAGRKLGFKVLVWNRTREKAEELAREAGAEAVGDLSELGARGGQVRVCMSTLPAAAEFTLPEELLHDRLIVFDANYKPYSTALIAQAEAAGVGGVIRGSEMFYEQGVAQFERWFGRRAPYEEMRDLVISKCKEE</sequence>
<organism evidence="3 4">
    <name type="scientific">Tetraparma gracilis</name>
    <dbReference type="NCBI Taxonomy" id="2962635"/>
    <lineage>
        <taxon>Eukaryota</taxon>
        <taxon>Sar</taxon>
        <taxon>Stramenopiles</taxon>
        <taxon>Ochrophyta</taxon>
        <taxon>Bolidophyceae</taxon>
        <taxon>Parmales</taxon>
        <taxon>Triparmaceae</taxon>
        <taxon>Tetraparma</taxon>
    </lineage>
</organism>
<dbReference type="InterPro" id="IPR013708">
    <property type="entry name" value="Shikimate_DH-bd_N"/>
</dbReference>
<dbReference type="Gene3D" id="3.40.50.720">
    <property type="entry name" value="NAD(P)-binding Rossmann-like Domain"/>
    <property type="match status" value="1"/>
</dbReference>
<dbReference type="SUPFAM" id="SSF51735">
    <property type="entry name" value="NAD(P)-binding Rossmann-fold domains"/>
    <property type="match status" value="1"/>
</dbReference>
<dbReference type="InterPro" id="IPR046346">
    <property type="entry name" value="Aminoacid_DH-like_N_sf"/>
</dbReference>
<dbReference type="InterPro" id="IPR036291">
    <property type="entry name" value="NAD(P)-bd_dom_sf"/>
</dbReference>
<dbReference type="Gene3D" id="3.40.50.10860">
    <property type="entry name" value="Leucine Dehydrogenase, chain A, domain 1"/>
    <property type="match status" value="1"/>
</dbReference>
<evidence type="ECO:0000259" key="2">
    <source>
        <dbReference type="Pfam" id="PF18317"/>
    </source>
</evidence>
<dbReference type="Gene3D" id="3.20.20.70">
    <property type="entry name" value="Aldolase class I"/>
    <property type="match status" value="1"/>
</dbReference>
<dbReference type="InterPro" id="IPR013785">
    <property type="entry name" value="Aldolase_TIM"/>
</dbReference>
<dbReference type="Pfam" id="PF08501">
    <property type="entry name" value="Shikimate_dh_N"/>
    <property type="match status" value="1"/>
</dbReference>
<evidence type="ECO:0008006" key="5">
    <source>
        <dbReference type="Google" id="ProtNLM"/>
    </source>
</evidence>
<dbReference type="SUPFAM" id="SSF51569">
    <property type="entry name" value="Aldolase"/>
    <property type="match status" value="1"/>
</dbReference>
<reference evidence="3 4" key="1">
    <citation type="journal article" date="2023" name="Commun. Biol.">
        <title>Genome analysis of Parmales, the sister group of diatoms, reveals the evolutionary specialization of diatoms from phago-mixotrophs to photoautotrophs.</title>
        <authorList>
            <person name="Ban H."/>
            <person name="Sato S."/>
            <person name="Yoshikawa S."/>
            <person name="Yamada K."/>
            <person name="Nakamura Y."/>
            <person name="Ichinomiya M."/>
            <person name="Sato N."/>
            <person name="Blanc-Mathieu R."/>
            <person name="Endo H."/>
            <person name="Kuwata A."/>
            <person name="Ogata H."/>
        </authorList>
    </citation>
    <scope>NUCLEOTIDE SEQUENCE [LARGE SCALE GENOMIC DNA]</scope>
</reference>
<keyword evidence="4" id="KW-1185">Reference proteome</keyword>
<proteinExistence type="predicted"/>
<accession>A0ABQ6MXJ6</accession>
<protein>
    <recommendedName>
        <fullName evidence="5">Shikimate dehydrogenase</fullName>
    </recommendedName>
</protein>
<dbReference type="EMBL" id="BRYB01001852">
    <property type="protein sequence ID" value="GMI35035.1"/>
    <property type="molecule type" value="Genomic_DNA"/>
</dbReference>
<evidence type="ECO:0000313" key="4">
    <source>
        <dbReference type="Proteomes" id="UP001165060"/>
    </source>
</evidence>
<dbReference type="Pfam" id="PF18317">
    <property type="entry name" value="SDH_C"/>
    <property type="match status" value="1"/>
</dbReference>
<comment type="caution">
    <text evidence="3">The sequence shown here is derived from an EMBL/GenBank/DDBJ whole genome shotgun (WGS) entry which is preliminary data.</text>
</comment>
<dbReference type="Pfam" id="PF01487">
    <property type="entry name" value="DHquinase_I"/>
    <property type="match status" value="1"/>
</dbReference>
<dbReference type="InterPro" id="IPR041121">
    <property type="entry name" value="SDH_C"/>
</dbReference>
<gene>
    <name evidence="3" type="ORF">TeGR_g13748</name>
</gene>
<feature type="domain" description="Shikimate dehydrogenase substrate binding N-terminal" evidence="1">
    <location>
        <begin position="261"/>
        <end position="343"/>
    </location>
</feature>
<dbReference type="Proteomes" id="UP001165060">
    <property type="component" value="Unassembled WGS sequence"/>
</dbReference>
<dbReference type="InterPro" id="IPR001381">
    <property type="entry name" value="DHquinase_I"/>
</dbReference>
<evidence type="ECO:0000259" key="1">
    <source>
        <dbReference type="Pfam" id="PF08501"/>
    </source>
</evidence>
<dbReference type="PANTHER" id="PTHR21089:SF1">
    <property type="entry name" value="BIFUNCTIONAL 3-DEHYDROQUINATE DEHYDRATASE_SHIKIMATE DEHYDROGENASE, CHLOROPLASTIC"/>
    <property type="match status" value="1"/>
</dbReference>
<feature type="domain" description="SDH C-terminal" evidence="2">
    <location>
        <begin position="495"/>
        <end position="524"/>
    </location>
</feature>
<dbReference type="CDD" id="cd00502">
    <property type="entry name" value="DHQase_I"/>
    <property type="match status" value="1"/>
</dbReference>
<dbReference type="PANTHER" id="PTHR21089">
    <property type="entry name" value="SHIKIMATE DEHYDROGENASE"/>
    <property type="match status" value="1"/>
</dbReference>
<dbReference type="InterPro" id="IPR022893">
    <property type="entry name" value="Shikimate_DH_fam"/>
</dbReference>